<dbReference type="PANTHER" id="PTHR38648:SF1">
    <property type="entry name" value="FERTILIZATION-INFLUENCING MEMBRANE PROTEIN"/>
    <property type="match status" value="1"/>
</dbReference>
<protein>
    <submittedName>
        <fullName evidence="2">Uncharacterized protein</fullName>
    </submittedName>
</protein>
<keyword evidence="1" id="KW-0812">Transmembrane</keyword>
<dbReference type="OMA" id="GEQPEFI"/>
<dbReference type="PANTHER" id="PTHR38648">
    <property type="entry name" value="RIKEN CDNA 4930451I11 GENE"/>
    <property type="match status" value="1"/>
</dbReference>
<feature type="transmembrane region" description="Helical" evidence="1">
    <location>
        <begin position="57"/>
        <end position="76"/>
    </location>
</feature>
<dbReference type="InterPro" id="IPR038813">
    <property type="entry name" value="FIMP"/>
</dbReference>
<keyword evidence="1" id="KW-0472">Membrane</keyword>
<reference evidence="2" key="1">
    <citation type="submission" date="2025-08" db="UniProtKB">
        <authorList>
            <consortium name="Ensembl"/>
        </authorList>
    </citation>
    <scope>IDENTIFICATION</scope>
</reference>
<organism evidence="2 3">
    <name type="scientific">Varanus komodoensis</name>
    <name type="common">Komodo dragon</name>
    <dbReference type="NCBI Taxonomy" id="61221"/>
    <lineage>
        <taxon>Eukaryota</taxon>
        <taxon>Metazoa</taxon>
        <taxon>Chordata</taxon>
        <taxon>Craniata</taxon>
        <taxon>Vertebrata</taxon>
        <taxon>Euteleostomi</taxon>
        <taxon>Lepidosauria</taxon>
        <taxon>Squamata</taxon>
        <taxon>Bifurcata</taxon>
        <taxon>Unidentata</taxon>
        <taxon>Episquamata</taxon>
        <taxon>Toxicofera</taxon>
        <taxon>Anguimorpha</taxon>
        <taxon>Paleoanguimorpha</taxon>
        <taxon>Varanoidea</taxon>
        <taxon>Varanidae</taxon>
        <taxon>Varanus</taxon>
    </lineage>
</organism>
<name>A0A8D2KTZ4_VARKO</name>
<accession>A0A8D2KTZ4</accession>
<sequence>MLLALLATGMQALRGQHSSPSQPLWFDYPDSDKEKILATYKLIGEQPEFIAPSTFPGLLRSILLGSVVLILLFFLYQIISKMYVSPWPACLVCS</sequence>
<dbReference type="GO" id="GO:0007342">
    <property type="term" value="P:fusion of sperm to egg plasma membrane involved in single fertilization"/>
    <property type="evidence" value="ECO:0007669"/>
    <property type="project" value="InterPro"/>
</dbReference>
<evidence type="ECO:0000256" key="1">
    <source>
        <dbReference type="SAM" id="Phobius"/>
    </source>
</evidence>
<proteinExistence type="predicted"/>
<reference evidence="2" key="2">
    <citation type="submission" date="2025-09" db="UniProtKB">
        <authorList>
            <consortium name="Ensembl"/>
        </authorList>
    </citation>
    <scope>IDENTIFICATION</scope>
</reference>
<keyword evidence="1" id="KW-1133">Transmembrane helix</keyword>
<dbReference type="Proteomes" id="UP000694545">
    <property type="component" value="Unplaced"/>
</dbReference>
<keyword evidence="3" id="KW-1185">Reference proteome</keyword>
<dbReference type="Ensembl" id="ENSVKKT00000008174.1">
    <property type="protein sequence ID" value="ENSVKKP00000007967.1"/>
    <property type="gene ID" value="ENSVKKG00000005690.1"/>
</dbReference>
<evidence type="ECO:0000313" key="2">
    <source>
        <dbReference type="Ensembl" id="ENSVKKP00000007967.1"/>
    </source>
</evidence>
<evidence type="ECO:0000313" key="3">
    <source>
        <dbReference type="Proteomes" id="UP000694545"/>
    </source>
</evidence>
<dbReference type="AlphaFoldDB" id="A0A8D2KTZ4"/>
<dbReference type="Pfam" id="PF17672">
    <property type="entry name" value="FIMP"/>
    <property type="match status" value="1"/>
</dbReference>